<evidence type="ECO:0000313" key="5">
    <source>
        <dbReference type="Proteomes" id="UP000467379"/>
    </source>
</evidence>
<keyword evidence="4" id="KW-0614">Plasmid</keyword>
<evidence type="ECO:0000313" key="4">
    <source>
        <dbReference type="EMBL" id="BBZ15487.1"/>
    </source>
</evidence>
<dbReference type="SUPFAM" id="SSF46689">
    <property type="entry name" value="Homeodomain-like"/>
    <property type="match status" value="1"/>
</dbReference>
<protein>
    <recommendedName>
        <fullName evidence="3">HTH tetR-type domain-containing protein</fullName>
    </recommendedName>
</protein>
<dbReference type="Gene3D" id="1.10.357.10">
    <property type="entry name" value="Tetracycline Repressor, domain 2"/>
    <property type="match status" value="1"/>
</dbReference>
<dbReference type="EMBL" id="AP022607">
    <property type="protein sequence ID" value="BBZ15487.1"/>
    <property type="molecule type" value="Genomic_DNA"/>
</dbReference>
<evidence type="ECO:0000256" key="1">
    <source>
        <dbReference type="ARBA" id="ARBA00023125"/>
    </source>
</evidence>
<dbReference type="InterPro" id="IPR001647">
    <property type="entry name" value="HTH_TetR"/>
</dbReference>
<geneLocation type="plasmid" evidence="4 5">
    <name>pJCM12687</name>
</geneLocation>
<sequence length="174" mass="19890">MEGIHSTAGVARATFYLHFKNKMEIVQCLTEEIRPSVATLYNDLDRAITAEGADTTQAVRQWLVQALAWYEEPAHRIMGFVWQELSVEVDSVVARGISVDEHMPNYLALWPRRLRDSARTRLILLSHLLSRAYFLSEHHVLPTDENLMLDSLADLWVSGLFPSSKTPLKRRKSS</sequence>
<dbReference type="Proteomes" id="UP000467379">
    <property type="component" value="Plasmid pJCM12687"/>
</dbReference>
<reference evidence="4 5" key="1">
    <citation type="journal article" date="2019" name="Emerg. Microbes Infect.">
        <title>Comprehensive subspecies identification of 175 nontuberculous mycobacteria species based on 7547 genomic profiles.</title>
        <authorList>
            <person name="Matsumoto Y."/>
            <person name="Kinjo T."/>
            <person name="Motooka D."/>
            <person name="Nabeya D."/>
            <person name="Jung N."/>
            <person name="Uechi K."/>
            <person name="Horii T."/>
            <person name="Iida T."/>
            <person name="Fujita J."/>
            <person name="Nakamura S."/>
        </authorList>
    </citation>
    <scope>NUCLEOTIDE SEQUENCE [LARGE SCALE GENOMIC DNA]</scope>
    <source>
        <strain evidence="4 5">JCM 12687</strain>
        <plasmid evidence="4">pJCM12687</plasmid>
    </source>
</reference>
<dbReference type="PROSITE" id="PS50977">
    <property type="entry name" value="HTH_TETR_2"/>
    <property type="match status" value="1"/>
</dbReference>
<organism evidence="4 5">
    <name type="scientific">Mycobacterium branderi</name>
    <dbReference type="NCBI Taxonomy" id="43348"/>
    <lineage>
        <taxon>Bacteria</taxon>
        <taxon>Bacillati</taxon>
        <taxon>Actinomycetota</taxon>
        <taxon>Actinomycetes</taxon>
        <taxon>Mycobacteriales</taxon>
        <taxon>Mycobacteriaceae</taxon>
        <taxon>Mycobacterium</taxon>
    </lineage>
</organism>
<gene>
    <name evidence="4" type="ORF">MBRA_56820</name>
</gene>
<evidence type="ECO:0000256" key="2">
    <source>
        <dbReference type="PROSITE-ProRule" id="PRU00335"/>
    </source>
</evidence>
<evidence type="ECO:0000259" key="3">
    <source>
        <dbReference type="PROSITE" id="PS50977"/>
    </source>
</evidence>
<comment type="caution">
    <text evidence="2">Lacks conserved residue(s) required for the propagation of feature annotation.</text>
</comment>
<accession>A0ABM7KWG9</accession>
<feature type="domain" description="HTH tetR-type" evidence="3">
    <location>
        <begin position="1"/>
        <end position="37"/>
    </location>
</feature>
<proteinExistence type="predicted"/>
<dbReference type="InterPro" id="IPR009057">
    <property type="entry name" value="Homeodomain-like_sf"/>
</dbReference>
<name>A0ABM7KWG9_9MYCO</name>
<keyword evidence="5" id="KW-1185">Reference proteome</keyword>
<keyword evidence="1 2" id="KW-0238">DNA-binding</keyword>